<evidence type="ECO:0000256" key="4">
    <source>
        <dbReference type="ARBA" id="ARBA00023163"/>
    </source>
</evidence>
<evidence type="ECO:0000256" key="6">
    <source>
        <dbReference type="SAM" id="MobiDB-lite"/>
    </source>
</evidence>
<keyword evidence="2" id="KW-0805">Transcription regulation</keyword>
<dbReference type="Pfam" id="PF03704">
    <property type="entry name" value="BTAD"/>
    <property type="match status" value="1"/>
</dbReference>
<dbReference type="SUPFAM" id="SSF46894">
    <property type="entry name" value="C-terminal effector domain of the bipartite response regulators"/>
    <property type="match status" value="1"/>
</dbReference>
<keyword evidence="4" id="KW-0804">Transcription</keyword>
<dbReference type="InterPro" id="IPR027417">
    <property type="entry name" value="P-loop_NTPase"/>
</dbReference>
<dbReference type="CDD" id="cd15831">
    <property type="entry name" value="BTAD"/>
    <property type="match status" value="1"/>
</dbReference>
<dbReference type="SUPFAM" id="SSF48452">
    <property type="entry name" value="TPR-like"/>
    <property type="match status" value="1"/>
</dbReference>
<evidence type="ECO:0000256" key="5">
    <source>
        <dbReference type="PROSITE-ProRule" id="PRU01091"/>
    </source>
</evidence>
<dbReference type="Gene3D" id="3.40.50.300">
    <property type="entry name" value="P-loop containing nucleotide triphosphate hydrolases"/>
    <property type="match status" value="1"/>
</dbReference>
<name>A0ABY5VTA4_9ACTN</name>
<dbReference type="PANTHER" id="PTHR35807">
    <property type="entry name" value="TRANSCRIPTIONAL REGULATOR REDD-RELATED"/>
    <property type="match status" value="1"/>
</dbReference>
<dbReference type="Proteomes" id="UP001059617">
    <property type="component" value="Chromosome"/>
</dbReference>
<keyword evidence="9" id="KW-1185">Reference proteome</keyword>
<dbReference type="InterPro" id="IPR011990">
    <property type="entry name" value="TPR-like_helical_dom_sf"/>
</dbReference>
<dbReference type="InterPro" id="IPR036388">
    <property type="entry name" value="WH-like_DNA-bd_sf"/>
</dbReference>
<dbReference type="SMART" id="SM01043">
    <property type="entry name" value="BTAD"/>
    <property type="match status" value="1"/>
</dbReference>
<evidence type="ECO:0000313" key="8">
    <source>
        <dbReference type="EMBL" id="UWP80314.1"/>
    </source>
</evidence>
<gene>
    <name evidence="8" type="ORF">Dfulv_34845</name>
</gene>
<evidence type="ECO:0000256" key="2">
    <source>
        <dbReference type="ARBA" id="ARBA00023015"/>
    </source>
</evidence>
<evidence type="ECO:0000259" key="7">
    <source>
        <dbReference type="PROSITE" id="PS51755"/>
    </source>
</evidence>
<accession>A0ABY5VTA4</accession>
<organism evidence="8 9">
    <name type="scientific">Dactylosporangium fulvum</name>
    <dbReference type="NCBI Taxonomy" id="53359"/>
    <lineage>
        <taxon>Bacteria</taxon>
        <taxon>Bacillati</taxon>
        <taxon>Actinomycetota</taxon>
        <taxon>Actinomycetes</taxon>
        <taxon>Micromonosporales</taxon>
        <taxon>Micromonosporaceae</taxon>
        <taxon>Dactylosporangium</taxon>
    </lineage>
</organism>
<reference evidence="8" key="1">
    <citation type="submission" date="2021-04" db="EMBL/GenBank/DDBJ databases">
        <authorList>
            <person name="Hartkoorn R.C."/>
            <person name="Beaudoing E."/>
            <person name="Hot D."/>
        </authorList>
    </citation>
    <scope>NUCLEOTIDE SEQUENCE</scope>
    <source>
        <strain evidence="8">NRRL B-16292</strain>
    </source>
</reference>
<dbReference type="SMART" id="SM00862">
    <property type="entry name" value="Trans_reg_C"/>
    <property type="match status" value="1"/>
</dbReference>
<evidence type="ECO:0000313" key="9">
    <source>
        <dbReference type="Proteomes" id="UP001059617"/>
    </source>
</evidence>
<dbReference type="PRINTS" id="PR00364">
    <property type="entry name" value="DISEASERSIST"/>
</dbReference>
<protein>
    <submittedName>
        <fullName evidence="8">AfsR/SARP family transcriptional regulator</fullName>
    </submittedName>
</protein>
<dbReference type="SUPFAM" id="SSF52540">
    <property type="entry name" value="P-loop containing nucleoside triphosphate hydrolases"/>
    <property type="match status" value="1"/>
</dbReference>
<keyword evidence="3 5" id="KW-0238">DNA-binding</keyword>
<dbReference type="InterPro" id="IPR051677">
    <property type="entry name" value="AfsR-DnrI-RedD_regulator"/>
</dbReference>
<dbReference type="InterPro" id="IPR016032">
    <property type="entry name" value="Sig_transdc_resp-reg_C-effctor"/>
</dbReference>
<comment type="similarity">
    <text evidence="1">Belongs to the AfsR/DnrI/RedD regulatory family.</text>
</comment>
<dbReference type="RefSeq" id="WP_259858072.1">
    <property type="nucleotide sequence ID" value="NZ_BAAAST010000009.1"/>
</dbReference>
<dbReference type="InterPro" id="IPR001867">
    <property type="entry name" value="OmpR/PhoB-type_DNA-bd"/>
</dbReference>
<evidence type="ECO:0000256" key="1">
    <source>
        <dbReference type="ARBA" id="ARBA00005820"/>
    </source>
</evidence>
<feature type="DNA-binding region" description="OmpR/PhoB-type" evidence="5">
    <location>
        <begin position="1"/>
        <end position="90"/>
    </location>
</feature>
<dbReference type="Gene3D" id="1.10.10.10">
    <property type="entry name" value="Winged helix-like DNA-binding domain superfamily/Winged helix DNA-binding domain"/>
    <property type="match status" value="1"/>
</dbReference>
<reference evidence="8" key="2">
    <citation type="submission" date="2022-09" db="EMBL/GenBank/DDBJ databases">
        <title>Biosynthetic gene clusters of Dactylosporangioum fulvum.</title>
        <authorList>
            <person name="Caradec T."/>
        </authorList>
    </citation>
    <scope>NUCLEOTIDE SEQUENCE</scope>
    <source>
        <strain evidence="8">NRRL B-16292</strain>
    </source>
</reference>
<dbReference type="InterPro" id="IPR005158">
    <property type="entry name" value="BTAD"/>
</dbReference>
<feature type="domain" description="OmpR/PhoB-type" evidence="7">
    <location>
        <begin position="1"/>
        <end position="90"/>
    </location>
</feature>
<sequence length="720" mass="78011">MLWRILGPLETHGASEPVVLRARKQRLLLGVLLLHPNTPLPTSLLIECLWNDGAPRSARANLHSYVAQLRRTPTTGDRLASTPDGYLLRVEPNELDAEVFERLAAEGQRALAVDSVEVAIERLGQALALWRGDVLAGIELPAPLQPLVTRLHELRLNTTEDRIDALLRADRHVDVVAELMRNTEVHPLRERLQAQLMLALHRSGRTSEALATFRRFRLRLVDELGVEPAPALQWLHQRILAADPTLQGHRAPLAPEAGFVSQPRPEFPATTGVVPRTLPPDVPDLVGRNDLLRELDGLLPDTADASGPGPLVVLVGTAGAGKTALAVHWAHRVAVRFPDGQLHVNLHGWSTGSPLTSLAALTRCLRALGVPAAQIPVDVDEAMAMYRTCLADRILLLVLDNASSAEQVRPLLPAGGRCTTVVTSRHQLTGLVAVNHARRLTVPPLTQDAAVALLRGMLGRPAGADAVALADLAEACGRLPLALRIAAAKCAERPDDEFVAYVAAFTAHGRLGELDVDDDPQASVRAAFAMSYRQLAHPHRVLFRRLGLVPGDDLTAETAAALIGPDADAGDVTAALDALTAAHMVQRHHGRYSLHGLLRAYACDEARRSDAPPEWSAVIERLCRAYRAGVEGAIRLLYPHTVRLPPEPNPIEPYAFADTDMARAWLDAELANIVALVRHATRNGLGTEARRLADGLRGYFWIRRPTTDWLAMTSAGVAAA</sequence>
<feature type="region of interest" description="Disordered" evidence="6">
    <location>
        <begin position="257"/>
        <end position="280"/>
    </location>
</feature>
<evidence type="ECO:0000256" key="3">
    <source>
        <dbReference type="ARBA" id="ARBA00023125"/>
    </source>
</evidence>
<dbReference type="Gene3D" id="1.25.40.10">
    <property type="entry name" value="Tetratricopeptide repeat domain"/>
    <property type="match status" value="1"/>
</dbReference>
<proteinExistence type="inferred from homology"/>
<dbReference type="PROSITE" id="PS51755">
    <property type="entry name" value="OMPR_PHOB"/>
    <property type="match status" value="1"/>
</dbReference>
<dbReference type="PANTHER" id="PTHR35807:SF1">
    <property type="entry name" value="TRANSCRIPTIONAL REGULATOR REDD"/>
    <property type="match status" value="1"/>
</dbReference>
<dbReference type="EMBL" id="CP073720">
    <property type="protein sequence ID" value="UWP80314.1"/>
    <property type="molecule type" value="Genomic_DNA"/>
</dbReference>